<dbReference type="EMBL" id="KV940808">
    <property type="protein sequence ID" value="PIO28200.1"/>
    <property type="molecule type" value="Genomic_DNA"/>
</dbReference>
<dbReference type="Proteomes" id="UP000228934">
    <property type="component" value="Unassembled WGS sequence"/>
</dbReference>
<reference evidence="2" key="1">
    <citation type="journal article" date="2017" name="Nat. Commun.">
        <title>The North American bullfrog draft genome provides insight into hormonal regulation of long noncoding RNA.</title>
        <authorList>
            <person name="Hammond S.A."/>
            <person name="Warren R.L."/>
            <person name="Vandervalk B.P."/>
            <person name="Kucuk E."/>
            <person name="Khan H."/>
            <person name="Gibb E.A."/>
            <person name="Pandoh P."/>
            <person name="Kirk H."/>
            <person name="Zhao Y."/>
            <person name="Jones M."/>
            <person name="Mungall A.J."/>
            <person name="Coope R."/>
            <person name="Pleasance S."/>
            <person name="Moore R.A."/>
            <person name="Holt R.A."/>
            <person name="Round J.M."/>
            <person name="Ohora S."/>
            <person name="Walle B.V."/>
            <person name="Veldhoen N."/>
            <person name="Helbing C.C."/>
            <person name="Birol I."/>
        </authorList>
    </citation>
    <scope>NUCLEOTIDE SEQUENCE [LARGE SCALE GENOMIC DNA]</scope>
</reference>
<protein>
    <submittedName>
        <fullName evidence="1">Uncharacterized protein</fullName>
    </submittedName>
</protein>
<keyword evidence="2" id="KW-1185">Reference proteome</keyword>
<gene>
    <name evidence="1" type="ORF">AB205_0051500</name>
</gene>
<sequence length="163" mass="18455">MLSIETHFKLSMCRTANTALQNPQLNWGHDRRGLENSRSSFCQKMNPIVSESEQPVMHHLLIGFNDVVLVTLLSVSIFLPCKEMIIKAIFIIISHQILIRGVYRGIFLHGSYPPPYGVSHFLLEPIDGHFCGILCEVGKVMLQQGTIQERECSKLTIYTQKDG</sequence>
<dbReference type="AlphaFoldDB" id="A0A2G9RJX5"/>
<name>A0A2G9RJX5_AQUCT</name>
<accession>A0A2G9RJX5</accession>
<evidence type="ECO:0000313" key="2">
    <source>
        <dbReference type="Proteomes" id="UP000228934"/>
    </source>
</evidence>
<proteinExistence type="predicted"/>
<organism evidence="1 2">
    <name type="scientific">Aquarana catesbeiana</name>
    <name type="common">American bullfrog</name>
    <name type="synonym">Rana catesbeiana</name>
    <dbReference type="NCBI Taxonomy" id="8400"/>
    <lineage>
        <taxon>Eukaryota</taxon>
        <taxon>Metazoa</taxon>
        <taxon>Chordata</taxon>
        <taxon>Craniata</taxon>
        <taxon>Vertebrata</taxon>
        <taxon>Euteleostomi</taxon>
        <taxon>Amphibia</taxon>
        <taxon>Batrachia</taxon>
        <taxon>Anura</taxon>
        <taxon>Neobatrachia</taxon>
        <taxon>Ranoidea</taxon>
        <taxon>Ranidae</taxon>
        <taxon>Aquarana</taxon>
    </lineage>
</organism>
<evidence type="ECO:0000313" key="1">
    <source>
        <dbReference type="EMBL" id="PIO28200.1"/>
    </source>
</evidence>